<accession>A0A8J2NNB6</accession>
<reference evidence="1" key="1">
    <citation type="submission" date="2021-06" db="EMBL/GenBank/DDBJ databases">
        <authorList>
            <person name="Hodson N. C."/>
            <person name="Mongue J. A."/>
            <person name="Jaron S. K."/>
        </authorList>
    </citation>
    <scope>NUCLEOTIDE SEQUENCE</scope>
</reference>
<feature type="non-terminal residue" evidence="1">
    <location>
        <position position="20"/>
    </location>
</feature>
<gene>
    <name evidence="1" type="ORF">AFUS01_LOCUS8844</name>
</gene>
<dbReference type="EMBL" id="CAJVCH010062110">
    <property type="protein sequence ID" value="CAG7719521.1"/>
    <property type="molecule type" value="Genomic_DNA"/>
</dbReference>
<comment type="caution">
    <text evidence="1">The sequence shown here is derived from an EMBL/GenBank/DDBJ whole genome shotgun (WGS) entry which is preliminary data.</text>
</comment>
<sequence length="20" mass="2131">MIKNNVQNGTITNISAVADQ</sequence>
<name>A0A8J2NNB6_9HEXA</name>
<dbReference type="Proteomes" id="UP000708208">
    <property type="component" value="Unassembled WGS sequence"/>
</dbReference>
<keyword evidence="2" id="KW-1185">Reference proteome</keyword>
<proteinExistence type="predicted"/>
<protein>
    <submittedName>
        <fullName evidence="1">Uncharacterized protein</fullName>
    </submittedName>
</protein>
<evidence type="ECO:0000313" key="1">
    <source>
        <dbReference type="EMBL" id="CAG7719521.1"/>
    </source>
</evidence>
<evidence type="ECO:0000313" key="2">
    <source>
        <dbReference type="Proteomes" id="UP000708208"/>
    </source>
</evidence>
<dbReference type="AlphaFoldDB" id="A0A8J2NNB6"/>
<organism evidence="1 2">
    <name type="scientific">Allacma fusca</name>
    <dbReference type="NCBI Taxonomy" id="39272"/>
    <lineage>
        <taxon>Eukaryota</taxon>
        <taxon>Metazoa</taxon>
        <taxon>Ecdysozoa</taxon>
        <taxon>Arthropoda</taxon>
        <taxon>Hexapoda</taxon>
        <taxon>Collembola</taxon>
        <taxon>Symphypleona</taxon>
        <taxon>Sminthuridae</taxon>
        <taxon>Allacma</taxon>
    </lineage>
</organism>